<name>A0A942YE41_9BACI</name>
<sequence>MPMYEYSSTGLRMPHAAPVLALKEMSGTHALTSGGVPRPFGPLCARPPKSTRLVALIANGTSCHAESRSPSTMPPTAIAPLARTGSHRRWATIVRARKKMPPMKSA</sequence>
<protein>
    <submittedName>
        <fullName evidence="1">Uncharacterized protein</fullName>
    </submittedName>
</protein>
<accession>A0A942YE41</accession>
<gene>
    <name evidence="1" type="ORF">KHB02_37360</name>
</gene>
<dbReference type="AlphaFoldDB" id="A0A942YE41"/>
<reference evidence="1" key="1">
    <citation type="submission" date="2021-05" db="EMBL/GenBank/DDBJ databases">
        <title>Novel Bacillus species.</title>
        <authorList>
            <person name="Liu G."/>
        </authorList>
    </citation>
    <scope>NUCLEOTIDE SEQUENCE</scope>
    <source>
        <strain evidence="1">FJAT-50051</strain>
    </source>
</reference>
<evidence type="ECO:0000313" key="1">
    <source>
        <dbReference type="EMBL" id="MBS4187044.1"/>
    </source>
</evidence>
<comment type="caution">
    <text evidence="1">The sequence shown here is derived from an EMBL/GenBank/DDBJ whole genome shotgun (WGS) entry which is preliminary data.</text>
</comment>
<organism evidence="1">
    <name type="scientific">Neobacillus citreus</name>
    <dbReference type="NCBI Taxonomy" id="2833578"/>
    <lineage>
        <taxon>Bacteria</taxon>
        <taxon>Bacillati</taxon>
        <taxon>Bacillota</taxon>
        <taxon>Bacilli</taxon>
        <taxon>Bacillales</taxon>
        <taxon>Bacillaceae</taxon>
        <taxon>Neobacillus</taxon>
    </lineage>
</organism>
<dbReference type="EMBL" id="JAGYPE010000008">
    <property type="protein sequence ID" value="MBS4187044.1"/>
    <property type="molecule type" value="Genomic_DNA"/>
</dbReference>
<proteinExistence type="predicted"/>